<evidence type="ECO:0000256" key="1">
    <source>
        <dbReference type="SAM" id="MobiDB-lite"/>
    </source>
</evidence>
<dbReference type="PROSITE" id="PS50181">
    <property type="entry name" value="FBOX"/>
    <property type="match status" value="1"/>
</dbReference>
<gene>
    <name evidence="3" type="ORF">P691DRAFT_777811</name>
</gene>
<sequence length="306" mass="34423">MLHNLPPELLLSVLKHLSVSDIAACCATSSTLKTFIDEYEATVYRQAAAHPSLHLIPHDQILFLDIFSLNRHSRRFLAGTNNWKDLCRRACEVRLSWLGKGPSRTTSYDCGSSGSSVHRIKVDERRRFYITTHLTGGLTVADIDEGNVIWGLKAYYVRGLAHCEYGEGFLIFDRSTFWHGGHGADGKEVWRLVSEETEPGAPDPDEFEVVPESRPDNLQLHPVHSHPSAGRLKFVPHAFLRPPANAQTRAFRFVYPTLLMGGDDSLFLWDVRNGKLVDRMDGIQTQMPGPANESPVSDEKEVTLRY</sequence>
<feature type="domain" description="F-box" evidence="2">
    <location>
        <begin position="1"/>
        <end position="47"/>
    </location>
</feature>
<dbReference type="SUPFAM" id="SSF50998">
    <property type="entry name" value="Quinoprotein alcohol dehydrogenase-like"/>
    <property type="match status" value="1"/>
</dbReference>
<protein>
    <recommendedName>
        <fullName evidence="2">F-box domain-containing protein</fullName>
    </recommendedName>
</protein>
<dbReference type="InterPro" id="IPR001810">
    <property type="entry name" value="F-box_dom"/>
</dbReference>
<feature type="region of interest" description="Disordered" evidence="1">
    <location>
        <begin position="283"/>
        <end position="306"/>
    </location>
</feature>
<dbReference type="AlphaFoldDB" id="A0A9P6C101"/>
<dbReference type="Gene3D" id="1.20.1280.50">
    <property type="match status" value="1"/>
</dbReference>
<name>A0A9P6C101_9AGAR</name>
<evidence type="ECO:0000259" key="2">
    <source>
        <dbReference type="PROSITE" id="PS50181"/>
    </source>
</evidence>
<feature type="compositionally biased region" description="Basic and acidic residues" evidence="1">
    <location>
        <begin position="297"/>
        <end position="306"/>
    </location>
</feature>
<accession>A0A9P6C101</accession>
<dbReference type="Proteomes" id="UP000807342">
    <property type="component" value="Unassembled WGS sequence"/>
</dbReference>
<evidence type="ECO:0000313" key="4">
    <source>
        <dbReference type="Proteomes" id="UP000807342"/>
    </source>
</evidence>
<dbReference type="Pfam" id="PF00646">
    <property type="entry name" value="F-box"/>
    <property type="match status" value="1"/>
</dbReference>
<evidence type="ECO:0000313" key="3">
    <source>
        <dbReference type="EMBL" id="KAF9445089.1"/>
    </source>
</evidence>
<comment type="caution">
    <text evidence="3">The sequence shown here is derived from an EMBL/GenBank/DDBJ whole genome shotgun (WGS) entry which is preliminary data.</text>
</comment>
<proteinExistence type="predicted"/>
<dbReference type="OrthoDB" id="550575at2759"/>
<dbReference type="CDD" id="cd09917">
    <property type="entry name" value="F-box_SF"/>
    <property type="match status" value="1"/>
</dbReference>
<organism evidence="3 4">
    <name type="scientific">Macrolepiota fuliginosa MF-IS2</name>
    <dbReference type="NCBI Taxonomy" id="1400762"/>
    <lineage>
        <taxon>Eukaryota</taxon>
        <taxon>Fungi</taxon>
        <taxon>Dikarya</taxon>
        <taxon>Basidiomycota</taxon>
        <taxon>Agaricomycotina</taxon>
        <taxon>Agaricomycetes</taxon>
        <taxon>Agaricomycetidae</taxon>
        <taxon>Agaricales</taxon>
        <taxon>Agaricineae</taxon>
        <taxon>Agaricaceae</taxon>
        <taxon>Macrolepiota</taxon>
    </lineage>
</organism>
<dbReference type="EMBL" id="MU151325">
    <property type="protein sequence ID" value="KAF9445089.1"/>
    <property type="molecule type" value="Genomic_DNA"/>
</dbReference>
<reference evidence="3" key="1">
    <citation type="submission" date="2020-11" db="EMBL/GenBank/DDBJ databases">
        <authorList>
            <consortium name="DOE Joint Genome Institute"/>
            <person name="Ahrendt S."/>
            <person name="Riley R."/>
            <person name="Andreopoulos W."/>
            <person name="Labutti K."/>
            <person name="Pangilinan J."/>
            <person name="Ruiz-Duenas F.J."/>
            <person name="Barrasa J.M."/>
            <person name="Sanchez-Garcia M."/>
            <person name="Camarero S."/>
            <person name="Miyauchi S."/>
            <person name="Serrano A."/>
            <person name="Linde D."/>
            <person name="Babiker R."/>
            <person name="Drula E."/>
            <person name="Ayuso-Fernandez I."/>
            <person name="Pacheco R."/>
            <person name="Padilla G."/>
            <person name="Ferreira P."/>
            <person name="Barriuso J."/>
            <person name="Kellner H."/>
            <person name="Castanera R."/>
            <person name="Alfaro M."/>
            <person name="Ramirez L."/>
            <person name="Pisabarro A.G."/>
            <person name="Kuo A."/>
            <person name="Tritt A."/>
            <person name="Lipzen A."/>
            <person name="He G."/>
            <person name="Yan M."/>
            <person name="Ng V."/>
            <person name="Cullen D."/>
            <person name="Martin F."/>
            <person name="Rosso M.-N."/>
            <person name="Henrissat B."/>
            <person name="Hibbett D."/>
            <person name="Martinez A.T."/>
            <person name="Grigoriev I.V."/>
        </authorList>
    </citation>
    <scope>NUCLEOTIDE SEQUENCE</scope>
    <source>
        <strain evidence="3">MF-IS2</strain>
    </source>
</reference>
<dbReference type="InterPro" id="IPR011047">
    <property type="entry name" value="Quinoprotein_ADH-like_sf"/>
</dbReference>
<dbReference type="InterPro" id="IPR036047">
    <property type="entry name" value="F-box-like_dom_sf"/>
</dbReference>
<dbReference type="SUPFAM" id="SSF81383">
    <property type="entry name" value="F-box domain"/>
    <property type="match status" value="1"/>
</dbReference>
<keyword evidence="4" id="KW-1185">Reference proteome</keyword>